<proteinExistence type="predicted"/>
<comment type="caution">
    <text evidence="1">The sequence shown here is derived from an EMBL/GenBank/DDBJ whole genome shotgun (WGS) entry which is preliminary data.</text>
</comment>
<name>A0A1R2CN53_9CILI</name>
<evidence type="ECO:0000313" key="1">
    <source>
        <dbReference type="EMBL" id="OMJ90448.1"/>
    </source>
</evidence>
<dbReference type="Proteomes" id="UP000187209">
    <property type="component" value="Unassembled WGS sequence"/>
</dbReference>
<accession>A0A1R2CN53</accession>
<gene>
    <name evidence="1" type="ORF">SteCoe_7144</name>
</gene>
<sequence length="139" mass="16256">MSSNHSYKIPILLKKRRDKYFNFASCTDLSKSYIKEPNDKNISLPDLNRTFGVLKASKEQDNIKGMRLNLAFRPDFYIAQSETKAQFLNFHPKAVSKSYIDKVFFRKKDELTEFAEKALTVIVKSKRKIVTKKKKKDIN</sequence>
<keyword evidence="2" id="KW-1185">Reference proteome</keyword>
<dbReference type="EMBL" id="MPUH01000102">
    <property type="protein sequence ID" value="OMJ90448.1"/>
    <property type="molecule type" value="Genomic_DNA"/>
</dbReference>
<reference evidence="1 2" key="1">
    <citation type="submission" date="2016-11" db="EMBL/GenBank/DDBJ databases">
        <title>The macronuclear genome of Stentor coeruleus: a giant cell with tiny introns.</title>
        <authorList>
            <person name="Slabodnick M."/>
            <person name="Ruby J.G."/>
            <person name="Reiff S.B."/>
            <person name="Swart E.C."/>
            <person name="Gosai S."/>
            <person name="Prabakaran S."/>
            <person name="Witkowska E."/>
            <person name="Larue G.E."/>
            <person name="Fisher S."/>
            <person name="Freeman R.M."/>
            <person name="Gunawardena J."/>
            <person name="Chu W."/>
            <person name="Stover N.A."/>
            <person name="Gregory B.D."/>
            <person name="Nowacki M."/>
            <person name="Derisi J."/>
            <person name="Roy S.W."/>
            <person name="Marshall W.F."/>
            <person name="Sood P."/>
        </authorList>
    </citation>
    <scope>NUCLEOTIDE SEQUENCE [LARGE SCALE GENOMIC DNA]</scope>
    <source>
        <strain evidence="1">WM001</strain>
    </source>
</reference>
<dbReference type="OrthoDB" id="318311at2759"/>
<protein>
    <submittedName>
        <fullName evidence="1">Uncharacterized protein</fullName>
    </submittedName>
</protein>
<evidence type="ECO:0000313" key="2">
    <source>
        <dbReference type="Proteomes" id="UP000187209"/>
    </source>
</evidence>
<organism evidence="1 2">
    <name type="scientific">Stentor coeruleus</name>
    <dbReference type="NCBI Taxonomy" id="5963"/>
    <lineage>
        <taxon>Eukaryota</taxon>
        <taxon>Sar</taxon>
        <taxon>Alveolata</taxon>
        <taxon>Ciliophora</taxon>
        <taxon>Postciliodesmatophora</taxon>
        <taxon>Heterotrichea</taxon>
        <taxon>Heterotrichida</taxon>
        <taxon>Stentoridae</taxon>
        <taxon>Stentor</taxon>
    </lineage>
</organism>
<dbReference type="AlphaFoldDB" id="A0A1R2CN53"/>